<dbReference type="GO" id="GO:0003955">
    <property type="term" value="F:NAD(P)H dehydrogenase (quinone) activity"/>
    <property type="evidence" value="ECO:0007669"/>
    <property type="project" value="InterPro"/>
</dbReference>
<evidence type="ECO:0000256" key="1">
    <source>
        <dbReference type="ARBA" id="ARBA00006961"/>
    </source>
</evidence>
<dbReference type="EMBL" id="MBFR01000342">
    <property type="protein sequence ID" value="PVU89066.1"/>
    <property type="molecule type" value="Genomic_DNA"/>
</dbReference>
<evidence type="ECO:0000313" key="5">
    <source>
        <dbReference type="Proteomes" id="UP000245383"/>
    </source>
</evidence>
<dbReference type="InterPro" id="IPR010089">
    <property type="entry name" value="Flavoprotein_WrbA-like"/>
</dbReference>
<dbReference type="NCBIfam" id="TIGR01755">
    <property type="entry name" value="flav_wrbA"/>
    <property type="match status" value="1"/>
</dbReference>
<dbReference type="PROSITE" id="PS50902">
    <property type="entry name" value="FLAVODOXIN_LIKE"/>
    <property type="match status" value="1"/>
</dbReference>
<evidence type="ECO:0000256" key="2">
    <source>
        <dbReference type="SAM" id="MobiDB-lite"/>
    </source>
</evidence>
<organism evidence="4 5">
    <name type="scientific">Smittium simulii</name>
    <dbReference type="NCBI Taxonomy" id="133385"/>
    <lineage>
        <taxon>Eukaryota</taxon>
        <taxon>Fungi</taxon>
        <taxon>Fungi incertae sedis</taxon>
        <taxon>Zoopagomycota</taxon>
        <taxon>Kickxellomycotina</taxon>
        <taxon>Harpellomycetes</taxon>
        <taxon>Harpellales</taxon>
        <taxon>Legeriomycetaceae</taxon>
        <taxon>Smittium</taxon>
    </lineage>
</organism>
<dbReference type="InterPro" id="IPR008254">
    <property type="entry name" value="Flavodoxin/NO_synth"/>
</dbReference>
<dbReference type="OrthoDB" id="504689at2759"/>
<comment type="caution">
    <text evidence="4">The sequence shown here is derived from an EMBL/GenBank/DDBJ whole genome shotgun (WGS) entry which is preliminary data.</text>
</comment>
<dbReference type="Gene3D" id="3.40.50.360">
    <property type="match status" value="1"/>
</dbReference>
<dbReference type="Proteomes" id="UP000245383">
    <property type="component" value="Unassembled WGS sequence"/>
</dbReference>
<feature type="compositionally biased region" description="Basic and acidic residues" evidence="2">
    <location>
        <begin position="234"/>
        <end position="246"/>
    </location>
</feature>
<feature type="region of interest" description="Disordered" evidence="2">
    <location>
        <begin position="222"/>
        <end position="250"/>
    </location>
</feature>
<sequence>MSTKPVIYVIYYSMYGHIATLGDAVLEGLHKNDNVDVKTFVVPETLSEQVLEKMNAPPKREDVPIISPEDLPKADAYMFGLPTRFGTPPAQFKAFWDSTGQLWQNGELCGKMAATFFSTASQSGGQESTVWSMLPNLAHHQMLFVPLGYAKAFAQLTDNSQVSGGSAYGSGTIAGSDGSRQPSENELDIARIHGEYFASTVAQYHAGKLQIDAAAAAISEQNAKQEDTLPQEASADHTADAAKTDEPEAPPLVAAVVAEDSSKVNKRESKLKKMMKRISRIF</sequence>
<proteinExistence type="inferred from homology"/>
<dbReference type="AlphaFoldDB" id="A0A2T9Y9R3"/>
<dbReference type="InterPro" id="IPR029039">
    <property type="entry name" value="Flavoprotein-like_sf"/>
</dbReference>
<keyword evidence="5" id="KW-1185">Reference proteome</keyword>
<dbReference type="InterPro" id="IPR005025">
    <property type="entry name" value="FMN_Rdtase-like_dom"/>
</dbReference>
<dbReference type="PANTHER" id="PTHR30546:SF23">
    <property type="entry name" value="FLAVOPROTEIN-LIKE PROTEIN YCP4-RELATED"/>
    <property type="match status" value="1"/>
</dbReference>
<protein>
    <recommendedName>
        <fullName evidence="3">Flavodoxin-like domain-containing protein</fullName>
    </recommendedName>
</protein>
<reference evidence="4 5" key="1">
    <citation type="journal article" date="2018" name="MBio">
        <title>Comparative Genomics Reveals the Core Gene Toolbox for the Fungus-Insect Symbiosis.</title>
        <authorList>
            <person name="Wang Y."/>
            <person name="Stata M."/>
            <person name="Wang W."/>
            <person name="Stajich J.E."/>
            <person name="White M.M."/>
            <person name="Moncalvo J.M."/>
        </authorList>
    </citation>
    <scope>NUCLEOTIDE SEQUENCE [LARGE SCALE GENOMIC DNA]</scope>
    <source>
        <strain evidence="4 5">SWE-8-4</strain>
    </source>
</reference>
<dbReference type="NCBIfam" id="NF002999">
    <property type="entry name" value="PRK03767.1"/>
    <property type="match status" value="1"/>
</dbReference>
<dbReference type="SUPFAM" id="SSF52218">
    <property type="entry name" value="Flavoproteins"/>
    <property type="match status" value="1"/>
</dbReference>
<evidence type="ECO:0000313" key="4">
    <source>
        <dbReference type="EMBL" id="PVU89066.1"/>
    </source>
</evidence>
<dbReference type="PANTHER" id="PTHR30546">
    <property type="entry name" value="FLAVODOXIN-RELATED PROTEIN WRBA-RELATED"/>
    <property type="match status" value="1"/>
</dbReference>
<gene>
    <name evidence="4" type="ORF">BB561_005569</name>
</gene>
<dbReference type="GO" id="GO:0010181">
    <property type="term" value="F:FMN binding"/>
    <property type="evidence" value="ECO:0007669"/>
    <property type="project" value="InterPro"/>
</dbReference>
<evidence type="ECO:0000259" key="3">
    <source>
        <dbReference type="PROSITE" id="PS50902"/>
    </source>
</evidence>
<feature type="domain" description="Flavodoxin-like" evidence="3">
    <location>
        <begin position="7"/>
        <end position="197"/>
    </location>
</feature>
<accession>A0A2T9Y9R3</accession>
<dbReference type="GO" id="GO:0016020">
    <property type="term" value="C:membrane"/>
    <property type="evidence" value="ECO:0007669"/>
    <property type="project" value="TreeGrafter"/>
</dbReference>
<dbReference type="FunFam" id="3.40.50.360:FF:000001">
    <property type="entry name" value="NAD(P)H dehydrogenase (Quinone) FQR1-like"/>
    <property type="match status" value="1"/>
</dbReference>
<comment type="similarity">
    <text evidence="1">Belongs to the WrbA family.</text>
</comment>
<dbReference type="Pfam" id="PF03358">
    <property type="entry name" value="FMN_red"/>
    <property type="match status" value="1"/>
</dbReference>
<name>A0A2T9Y9R3_9FUNG</name>